<gene>
    <name evidence="7" type="ORF">Cni_G10107</name>
</gene>
<evidence type="ECO:0000256" key="2">
    <source>
        <dbReference type="ARBA" id="ARBA00022723"/>
    </source>
</evidence>
<dbReference type="InterPro" id="IPR052035">
    <property type="entry name" value="ZnF_BED_domain_contain"/>
</dbReference>
<dbReference type="PANTHER" id="PTHR46481:SF10">
    <property type="entry name" value="ZINC FINGER BED DOMAIN-CONTAINING PROTEIN 39"/>
    <property type="match status" value="1"/>
</dbReference>
<evidence type="ECO:0000256" key="1">
    <source>
        <dbReference type="ARBA" id="ARBA00004123"/>
    </source>
</evidence>
<evidence type="ECO:0000256" key="5">
    <source>
        <dbReference type="ARBA" id="ARBA00023242"/>
    </source>
</evidence>
<dbReference type="GO" id="GO:0008270">
    <property type="term" value="F:zinc ion binding"/>
    <property type="evidence" value="ECO:0007669"/>
    <property type="project" value="UniProtKB-KW"/>
</dbReference>
<organism evidence="7 8">
    <name type="scientific">Canna indica</name>
    <name type="common">Indian-shot</name>
    <dbReference type="NCBI Taxonomy" id="4628"/>
    <lineage>
        <taxon>Eukaryota</taxon>
        <taxon>Viridiplantae</taxon>
        <taxon>Streptophyta</taxon>
        <taxon>Embryophyta</taxon>
        <taxon>Tracheophyta</taxon>
        <taxon>Spermatophyta</taxon>
        <taxon>Magnoliopsida</taxon>
        <taxon>Liliopsida</taxon>
        <taxon>Zingiberales</taxon>
        <taxon>Cannaceae</taxon>
        <taxon>Canna</taxon>
    </lineage>
</organism>
<proteinExistence type="predicted"/>
<dbReference type="PANTHER" id="PTHR46481">
    <property type="entry name" value="ZINC FINGER BED DOMAIN-CONTAINING PROTEIN 4"/>
    <property type="match status" value="1"/>
</dbReference>
<evidence type="ECO:0000256" key="3">
    <source>
        <dbReference type="ARBA" id="ARBA00022771"/>
    </source>
</evidence>
<dbReference type="SUPFAM" id="SSF53098">
    <property type="entry name" value="Ribonuclease H-like"/>
    <property type="match status" value="1"/>
</dbReference>
<evidence type="ECO:0000256" key="4">
    <source>
        <dbReference type="ARBA" id="ARBA00022833"/>
    </source>
</evidence>
<accession>A0AAQ3K9B2</accession>
<dbReference type="GO" id="GO:0005634">
    <property type="term" value="C:nucleus"/>
    <property type="evidence" value="ECO:0007669"/>
    <property type="project" value="UniProtKB-SubCell"/>
</dbReference>
<evidence type="ECO:0000313" key="7">
    <source>
        <dbReference type="EMBL" id="WOL01391.1"/>
    </source>
</evidence>
<keyword evidence="4" id="KW-0862">Zinc</keyword>
<protein>
    <submittedName>
        <fullName evidence="7">Zinc finger BED domain-containing protein RICESLEEPER 2-like</fullName>
    </submittedName>
</protein>
<keyword evidence="3" id="KW-0863">Zinc-finger</keyword>
<keyword evidence="8" id="KW-1185">Reference proteome</keyword>
<feature type="region of interest" description="Disordered" evidence="6">
    <location>
        <begin position="102"/>
        <end position="132"/>
    </location>
</feature>
<reference evidence="7 8" key="1">
    <citation type="submission" date="2023-10" db="EMBL/GenBank/DDBJ databases">
        <title>Chromosome-scale genome assembly provides insights into flower coloration mechanisms of Canna indica.</title>
        <authorList>
            <person name="Li C."/>
        </authorList>
    </citation>
    <scope>NUCLEOTIDE SEQUENCE [LARGE SCALE GENOMIC DNA]</scope>
    <source>
        <tissue evidence="7">Flower</tissue>
    </source>
</reference>
<feature type="compositionally biased region" description="Polar residues" evidence="6">
    <location>
        <begin position="353"/>
        <end position="373"/>
    </location>
</feature>
<evidence type="ECO:0000313" key="8">
    <source>
        <dbReference type="Proteomes" id="UP001327560"/>
    </source>
</evidence>
<dbReference type="EMBL" id="CP136892">
    <property type="protein sequence ID" value="WOL01391.1"/>
    <property type="molecule type" value="Genomic_DNA"/>
</dbReference>
<keyword evidence="2" id="KW-0479">Metal-binding</keyword>
<feature type="region of interest" description="Disordered" evidence="6">
    <location>
        <begin position="353"/>
        <end position="381"/>
    </location>
</feature>
<sequence length="432" mass="49873">MISKVLDSFSPQTTRLLPSCSRRRRRSKSLEQFERRSNAVLPSADLLNAECRLSQPDSEIETPTALSRKRRFIRIIISDFYFMSTSSIENVVLLRDDTNTTPGPQFEAGENSAIVNSSQEAPDEGQRNSTDTTETTMNAVRHLKDSFTLKKNLFFGGKIFHVRCCAHILNIMVQDGLIVIHDIISKVRESVKYIKGSPARLHKFNEIARQLQLSFTKRLVLDVSTRWNSTYAMLESALEFKDVFPRYHERDPNYKSVPSYEDWEKASKIMEFLEVFNEATNVFSGYEYPTANLFLPEVWKIKQLLELTVVDDFIFCFSKIYLNEFEAKMKIDVVKDVIYDFYNYYVEMHKSQQPSQTNMDSGPSGSSNNTSLLEKNKTKSRSEFDMWAQSVESITPSKSDLDAYLEEDPLGVQAKKVRNLGWREMLSDELMK</sequence>
<name>A0AAQ3K9B2_9LILI</name>
<keyword evidence="5" id="KW-0539">Nucleus</keyword>
<comment type="subcellular location">
    <subcellularLocation>
        <location evidence="1">Nucleus</location>
    </subcellularLocation>
</comment>
<evidence type="ECO:0000256" key="6">
    <source>
        <dbReference type="SAM" id="MobiDB-lite"/>
    </source>
</evidence>
<dbReference type="AlphaFoldDB" id="A0AAQ3K9B2"/>
<dbReference type="InterPro" id="IPR012337">
    <property type="entry name" value="RNaseH-like_sf"/>
</dbReference>
<dbReference type="Proteomes" id="UP001327560">
    <property type="component" value="Chromosome 3"/>
</dbReference>